<evidence type="ECO:0000313" key="1">
    <source>
        <dbReference type="EMBL" id="PPQ96018.1"/>
    </source>
</evidence>
<protein>
    <submittedName>
        <fullName evidence="1">Uncharacterized protein</fullName>
    </submittedName>
</protein>
<gene>
    <name evidence="1" type="ORF">CVT26_016180</name>
</gene>
<proteinExistence type="predicted"/>
<comment type="caution">
    <text evidence="1">The sequence shown here is derived from an EMBL/GenBank/DDBJ whole genome shotgun (WGS) entry which is preliminary data.</text>
</comment>
<dbReference type="Proteomes" id="UP000284706">
    <property type="component" value="Unassembled WGS sequence"/>
</dbReference>
<name>A0A409XZ14_9AGAR</name>
<organism evidence="1 2">
    <name type="scientific">Gymnopilus dilepis</name>
    <dbReference type="NCBI Taxonomy" id="231916"/>
    <lineage>
        <taxon>Eukaryota</taxon>
        <taxon>Fungi</taxon>
        <taxon>Dikarya</taxon>
        <taxon>Basidiomycota</taxon>
        <taxon>Agaricomycotina</taxon>
        <taxon>Agaricomycetes</taxon>
        <taxon>Agaricomycetidae</taxon>
        <taxon>Agaricales</taxon>
        <taxon>Agaricineae</taxon>
        <taxon>Hymenogastraceae</taxon>
        <taxon>Gymnopilus</taxon>
    </lineage>
</organism>
<reference evidence="1 2" key="1">
    <citation type="journal article" date="2018" name="Evol. Lett.">
        <title>Horizontal gene cluster transfer increased hallucinogenic mushroom diversity.</title>
        <authorList>
            <person name="Reynolds H.T."/>
            <person name="Vijayakumar V."/>
            <person name="Gluck-Thaler E."/>
            <person name="Korotkin H.B."/>
            <person name="Matheny P.B."/>
            <person name="Slot J.C."/>
        </authorList>
    </citation>
    <scope>NUCLEOTIDE SEQUENCE [LARGE SCALE GENOMIC DNA]</scope>
    <source>
        <strain evidence="1 2">SRW20</strain>
    </source>
</reference>
<evidence type="ECO:0000313" key="2">
    <source>
        <dbReference type="Proteomes" id="UP000284706"/>
    </source>
</evidence>
<dbReference type="AlphaFoldDB" id="A0A409XZ14"/>
<accession>A0A409XZ14</accession>
<dbReference type="InParanoid" id="A0A409XZ14"/>
<dbReference type="EMBL" id="NHYE01001400">
    <property type="protein sequence ID" value="PPQ96018.1"/>
    <property type="molecule type" value="Genomic_DNA"/>
</dbReference>
<dbReference type="OrthoDB" id="10655012at2759"/>
<keyword evidence="2" id="KW-1185">Reference proteome</keyword>
<sequence>MSLQYDEQEFLNAAHRISLLDLELTSSFRVFNTMQEHIHIYTVEAELRDRTDEFKATFADTLNAAPPYLLKKLEFFLFLDKFVGKVFRGVSTSYAMGVFGYIDYMIDLRDYFKVHKRLKLGQTLPSAILQKLKRLDTLMVYHAEGPAIPLTKANASEFSIRISSPYAQYLLDLIDYYAFNWDLTRTYQKVPDRYKRAPGEVPSIFWRFTMPSENTPPKNQADARAEFDSYAKTFSLNSLPLNGPFRMFATMEENAEIHNDYRGLHTKLNDFIDSCSDDVIPEECHWMRAYAFRRLYLFAISVLSGPEVIFALESLVFLDWWEEFRDYLKKNRKEYLDRMSMPPTILDKILVCQRFAELYGPEPYGPVRAARGPSVALTKANASQYCSVRFSSPFALYLFDLVVKYAWNFDLPRRVNKMLGTKRPVGSNWNWIVDVWGCRGGGTFFTNPPVRCNECWRKRLKGIEKNKDVNEEKFAVRRREHLRMIDVWLALDRNLKTVRARRRGPLESRIARCSTPLRLRHGTSARKVVGTCSLGEGGAHSHSRWRLRRVLPVPDKPREQRAANSYHVLQFIYNDLQWDRETPPEENCVVVPESGSMRERHCLSYPRRHGQGGVQEIYVDGEGASNNVTKAQNIIKRRRGKVIVETTYVYAFQ</sequence>